<evidence type="ECO:0000256" key="5">
    <source>
        <dbReference type="SAM" id="Phobius"/>
    </source>
</evidence>
<keyword evidence="1 2" id="KW-0807">Transducer</keyword>
<dbReference type="GO" id="GO:0016020">
    <property type="term" value="C:membrane"/>
    <property type="evidence" value="ECO:0007669"/>
    <property type="project" value="InterPro"/>
</dbReference>
<dbReference type="Pfam" id="PF00015">
    <property type="entry name" value="MCPsignal"/>
    <property type="match status" value="1"/>
</dbReference>
<dbReference type="KEGG" id="tmz:Tmz1t_1314"/>
<reference evidence="7 8" key="2">
    <citation type="journal article" date="2012" name="Stand. Genomic Sci.">
        <title>Complete genome sequence of Thauera aminoaromatica strain MZ1T.</title>
        <authorList>
            <person name="Jiang K."/>
            <person name="Sanseverino J."/>
            <person name="Chauhan A."/>
            <person name="Lucas S."/>
            <person name="Copeland A."/>
            <person name="Lapidus A."/>
            <person name="Del Rio T.G."/>
            <person name="Dalin E."/>
            <person name="Tice H."/>
            <person name="Bruce D."/>
            <person name="Goodwin L."/>
            <person name="Pitluck S."/>
            <person name="Sims D."/>
            <person name="Brettin T."/>
            <person name="Detter J.C."/>
            <person name="Han C."/>
            <person name="Chang Y.J."/>
            <person name="Larimer F."/>
            <person name="Land M."/>
            <person name="Hauser L."/>
            <person name="Kyrpides N.C."/>
            <person name="Mikhailova N."/>
            <person name="Moser S."/>
            <person name="Jegier P."/>
            <person name="Close D."/>
            <person name="Debruyn J.M."/>
            <person name="Wang Y."/>
            <person name="Layton A.C."/>
            <person name="Allen M.S."/>
            <person name="Sayler G.S."/>
        </authorList>
    </citation>
    <scope>NUCLEOTIDE SEQUENCE [LARGE SCALE GENOMIC DNA]</scope>
    <source>
        <strain evidence="7 8">MZ1T</strain>
    </source>
</reference>
<evidence type="ECO:0000313" key="8">
    <source>
        <dbReference type="Proteomes" id="UP000002186"/>
    </source>
</evidence>
<name>C4ZM18_THASP</name>
<dbReference type="PANTHER" id="PTHR32089:SF112">
    <property type="entry name" value="LYSOZYME-LIKE PROTEIN-RELATED"/>
    <property type="match status" value="1"/>
</dbReference>
<dbReference type="HOGENOM" id="CLU_043262_2_0_4"/>
<feature type="transmembrane region" description="Helical" evidence="5">
    <location>
        <begin position="67"/>
        <end position="85"/>
    </location>
</feature>
<dbReference type="AlphaFoldDB" id="C4ZM18"/>
<dbReference type="STRING" id="85643.Tmz1t_1314"/>
<dbReference type="EMBL" id="CP001281">
    <property type="protein sequence ID" value="ACK54073.1"/>
    <property type="molecule type" value="Genomic_DNA"/>
</dbReference>
<feature type="compositionally biased region" description="Basic and acidic residues" evidence="4">
    <location>
        <begin position="1"/>
        <end position="12"/>
    </location>
</feature>
<reference evidence="8" key="1">
    <citation type="submission" date="2009-05" db="EMBL/GenBank/DDBJ databases">
        <title>Complete sequence of chromosome of Thauera sp. MZ1T.</title>
        <authorList>
            <consortium name="US DOE Joint Genome Institute"/>
            <person name="Lucas S."/>
            <person name="Copeland A."/>
            <person name="Lapidus A."/>
            <person name="Glavina del Rio T."/>
            <person name="Dalin E."/>
            <person name="Tice H."/>
            <person name="Bruce D."/>
            <person name="Goodwin L."/>
            <person name="Pitluck S."/>
            <person name="Sims D."/>
            <person name="Brettin T."/>
            <person name="Detter J.C."/>
            <person name="Han C."/>
            <person name="Larimer F."/>
            <person name="Land M."/>
            <person name="Hauser L."/>
            <person name="Kyrpides N."/>
            <person name="Mikhailova N."/>
            <person name="Sayler G.S."/>
        </authorList>
    </citation>
    <scope>NUCLEOTIDE SEQUENCE [LARGE SCALE GENOMIC DNA]</scope>
    <source>
        <strain evidence="8">MZ1T</strain>
    </source>
</reference>
<dbReference type="PROSITE" id="PS50111">
    <property type="entry name" value="CHEMOTAXIS_TRANSDUC_2"/>
    <property type="match status" value="1"/>
</dbReference>
<feature type="domain" description="Methyl-accepting transducer" evidence="6">
    <location>
        <begin position="183"/>
        <end position="340"/>
    </location>
</feature>
<feature type="transmembrane region" description="Helical" evidence="5">
    <location>
        <begin position="40"/>
        <end position="61"/>
    </location>
</feature>
<sequence>MSEVRTEQESSQRHKAGAAQVEKPQVSQAPQAPASKDSQLLPLAALAAPGLAGALLLGALVPGAAGVVAAGVVGVAGLALPWWILRRERARQADVAARVATAERARLAEREAYLASLQQLAQAALARWHDHVGISRSQTETAVGALAGEFAHILERLQDALLRSRQSTADRGEDSVVGVIGHARGELDRVLAGLNAALAEKQSLSQAVARLAQVTEELMRMASEVGEIAKQTNLLALNAAIEAARAGEVGRGFAVVADEVRKLSDLSGATGERIRAKVESAHAAMAEALAAAEHMARGDAVLVRDSEAAIGSVVGRFDQVGNAMAQAARALEEDSTAVQSRIEGVLVQLQFQDRVSQILEAVRTDMARLAAQVAEDEARLAGGRVPAPIDVAAWIAALERTYTTLEQHARRADANPAPAGGDITFF</sequence>
<protein>
    <submittedName>
        <fullName evidence="7">Methyl-accepting chemotaxis sensory transducer</fullName>
    </submittedName>
</protein>
<dbReference type="SMART" id="SM00283">
    <property type="entry name" value="MA"/>
    <property type="match status" value="1"/>
</dbReference>
<accession>C4ZM18</accession>
<proteinExistence type="predicted"/>
<dbReference type="Gene3D" id="1.10.287.950">
    <property type="entry name" value="Methyl-accepting chemotaxis protein"/>
    <property type="match status" value="1"/>
</dbReference>
<evidence type="ECO:0000256" key="4">
    <source>
        <dbReference type="SAM" id="MobiDB-lite"/>
    </source>
</evidence>
<keyword evidence="5" id="KW-1133">Transmembrane helix</keyword>
<dbReference type="InterPro" id="IPR004089">
    <property type="entry name" value="MCPsignal_dom"/>
</dbReference>
<dbReference type="GO" id="GO:0007165">
    <property type="term" value="P:signal transduction"/>
    <property type="evidence" value="ECO:0007669"/>
    <property type="project" value="UniProtKB-KW"/>
</dbReference>
<feature type="coiled-coil region" evidence="3">
    <location>
        <begin position="359"/>
        <end position="415"/>
    </location>
</feature>
<keyword evidence="5" id="KW-0472">Membrane</keyword>
<keyword evidence="8" id="KW-1185">Reference proteome</keyword>
<evidence type="ECO:0000256" key="1">
    <source>
        <dbReference type="ARBA" id="ARBA00023224"/>
    </source>
</evidence>
<organism evidence="7 8">
    <name type="scientific">Thauera aminoaromatica</name>
    <dbReference type="NCBI Taxonomy" id="164330"/>
    <lineage>
        <taxon>Bacteria</taxon>
        <taxon>Pseudomonadati</taxon>
        <taxon>Pseudomonadota</taxon>
        <taxon>Betaproteobacteria</taxon>
        <taxon>Rhodocyclales</taxon>
        <taxon>Zoogloeaceae</taxon>
        <taxon>Thauera</taxon>
    </lineage>
</organism>
<keyword evidence="5" id="KW-0812">Transmembrane</keyword>
<evidence type="ECO:0000256" key="3">
    <source>
        <dbReference type="SAM" id="Coils"/>
    </source>
</evidence>
<dbReference type="Proteomes" id="UP000002186">
    <property type="component" value="Chromosome"/>
</dbReference>
<dbReference type="eggNOG" id="COG0840">
    <property type="taxonomic scope" value="Bacteria"/>
</dbReference>
<evidence type="ECO:0000256" key="2">
    <source>
        <dbReference type="PROSITE-ProRule" id="PRU00284"/>
    </source>
</evidence>
<keyword evidence="3" id="KW-0175">Coiled coil</keyword>
<dbReference type="PANTHER" id="PTHR32089">
    <property type="entry name" value="METHYL-ACCEPTING CHEMOTAXIS PROTEIN MCPB"/>
    <property type="match status" value="1"/>
</dbReference>
<evidence type="ECO:0000313" key="7">
    <source>
        <dbReference type="EMBL" id="ACK54073.1"/>
    </source>
</evidence>
<gene>
    <name evidence="7" type="ordered locus">Tmz1t_1314</name>
</gene>
<feature type="region of interest" description="Disordered" evidence="4">
    <location>
        <begin position="1"/>
        <end position="34"/>
    </location>
</feature>
<dbReference type="SUPFAM" id="SSF58104">
    <property type="entry name" value="Methyl-accepting chemotaxis protein (MCP) signaling domain"/>
    <property type="match status" value="1"/>
</dbReference>
<evidence type="ECO:0000259" key="6">
    <source>
        <dbReference type="PROSITE" id="PS50111"/>
    </source>
</evidence>